<evidence type="ECO:0000256" key="2">
    <source>
        <dbReference type="ARBA" id="ARBA00038157"/>
    </source>
</evidence>
<reference evidence="4 5" key="1">
    <citation type="journal article" date="2015" name="Genome Biol. Evol.">
        <title>Phylogenomic analyses indicate that early fungi evolved digesting cell walls of algal ancestors of land plants.</title>
        <authorList>
            <person name="Chang Y."/>
            <person name="Wang S."/>
            <person name="Sekimoto S."/>
            <person name="Aerts A.L."/>
            <person name="Choi C."/>
            <person name="Clum A."/>
            <person name="LaButti K.M."/>
            <person name="Lindquist E.A."/>
            <person name="Yee Ngan C."/>
            <person name="Ohm R.A."/>
            <person name="Salamov A.A."/>
            <person name="Grigoriev I.V."/>
            <person name="Spatafora J.W."/>
            <person name="Berbee M.L."/>
        </authorList>
    </citation>
    <scope>NUCLEOTIDE SEQUENCE [LARGE SCALE GENOMIC DNA]</scope>
    <source>
        <strain evidence="4 5">JEL478</strain>
    </source>
</reference>
<dbReference type="Gene3D" id="3.20.20.100">
    <property type="entry name" value="NADP-dependent oxidoreductase domain"/>
    <property type="match status" value="1"/>
</dbReference>
<dbReference type="SUPFAM" id="SSF51430">
    <property type="entry name" value="NAD(P)-linked oxidoreductase"/>
    <property type="match status" value="1"/>
</dbReference>
<dbReference type="InterPro" id="IPR036812">
    <property type="entry name" value="NAD(P)_OxRdtase_dom_sf"/>
</dbReference>
<name>A0A139A5Q6_GONPJ</name>
<proteinExistence type="inferred from homology"/>
<dbReference type="Proteomes" id="UP000070544">
    <property type="component" value="Unassembled WGS sequence"/>
</dbReference>
<gene>
    <name evidence="4" type="ORF">M427DRAFT_137514</name>
</gene>
<dbReference type="Pfam" id="PF00248">
    <property type="entry name" value="Aldo_ket_red"/>
    <property type="match status" value="1"/>
</dbReference>
<keyword evidence="1" id="KW-0521">NADP</keyword>
<protein>
    <submittedName>
        <fullName evidence="4">Norsolorinic acid reductase/dehydrogenase</fullName>
    </submittedName>
</protein>
<dbReference type="OMA" id="FIREWME"/>
<dbReference type="PANTHER" id="PTHR43364">
    <property type="entry name" value="NADH-SPECIFIC METHYLGLYOXAL REDUCTASE-RELATED"/>
    <property type="match status" value="1"/>
</dbReference>
<feature type="domain" description="NADP-dependent oxidoreductase" evidence="3">
    <location>
        <begin position="4"/>
        <end position="168"/>
    </location>
</feature>
<dbReference type="PANTHER" id="PTHR43364:SF7">
    <property type="entry name" value="NADP-DEPENDENT OXIDOREDUCTASE DOMAIN-CONTAINING PROTEIN-RELATED"/>
    <property type="match status" value="1"/>
</dbReference>
<dbReference type="InterPro" id="IPR023210">
    <property type="entry name" value="NADP_OxRdtase_dom"/>
</dbReference>
<dbReference type="EMBL" id="KQ965791">
    <property type="protein sequence ID" value="KXS12117.1"/>
    <property type="molecule type" value="Genomic_DNA"/>
</dbReference>
<dbReference type="OrthoDB" id="48988at2759"/>
<dbReference type="STRING" id="1344416.A0A139A5Q6"/>
<organism evidence="4 5">
    <name type="scientific">Gonapodya prolifera (strain JEL478)</name>
    <name type="common">Monoblepharis prolifera</name>
    <dbReference type="NCBI Taxonomy" id="1344416"/>
    <lineage>
        <taxon>Eukaryota</taxon>
        <taxon>Fungi</taxon>
        <taxon>Fungi incertae sedis</taxon>
        <taxon>Chytridiomycota</taxon>
        <taxon>Chytridiomycota incertae sedis</taxon>
        <taxon>Monoblepharidomycetes</taxon>
        <taxon>Monoblepharidales</taxon>
        <taxon>Gonapodyaceae</taxon>
        <taxon>Gonapodya</taxon>
    </lineage>
</organism>
<accession>A0A139A5Q6</accession>
<evidence type="ECO:0000313" key="4">
    <source>
        <dbReference type="EMBL" id="KXS12117.1"/>
    </source>
</evidence>
<evidence type="ECO:0000256" key="1">
    <source>
        <dbReference type="ARBA" id="ARBA00022857"/>
    </source>
</evidence>
<evidence type="ECO:0000259" key="3">
    <source>
        <dbReference type="Pfam" id="PF00248"/>
    </source>
</evidence>
<comment type="similarity">
    <text evidence="2">Belongs to the aldo/keto reductase family. Aldo/keto reductase 2 subfamily.</text>
</comment>
<dbReference type="InterPro" id="IPR050523">
    <property type="entry name" value="AKR_Detox_Biosynth"/>
</dbReference>
<keyword evidence="5" id="KW-1185">Reference proteome</keyword>
<evidence type="ECO:0000313" key="5">
    <source>
        <dbReference type="Proteomes" id="UP000070544"/>
    </source>
</evidence>
<sequence>MMFAILLEYCKLGGNFLDGAVNYQDGQSEEWIGEWIQERQIPRNEHVIAIKVLIARNSKKNIVACLDLSLKRLRVDYADLYCVHYWDYMTQPGEILRALDGVVRQGKVLFTGINDTPAWEVARMNTLAECNNMTPFSVYQGKSLRERDMDRDIMPMCRELGVGVIPWGGG</sequence>
<dbReference type="AlphaFoldDB" id="A0A139A5Q6"/>